<dbReference type="Pfam" id="PF01926">
    <property type="entry name" value="MMR_HSR1"/>
    <property type="match status" value="1"/>
</dbReference>
<dbReference type="FunFam" id="3.40.50.300:FF:001052">
    <property type="entry name" value="Probable transmembrane GTPase FZO-like, chloroplastic"/>
    <property type="match status" value="1"/>
</dbReference>
<dbReference type="InterPro" id="IPR022998">
    <property type="entry name" value="ThiamineP_synth_TenI"/>
</dbReference>
<gene>
    <name evidence="5" type="ORF">KP509_22G005900</name>
</gene>
<dbReference type="InterPro" id="IPR027417">
    <property type="entry name" value="P-loop_NTPase"/>
</dbReference>
<evidence type="ECO:0000259" key="3">
    <source>
        <dbReference type="Pfam" id="PF01926"/>
    </source>
</evidence>
<dbReference type="PANTHER" id="PTHR43681:SF1">
    <property type="entry name" value="SARCALUMENIN"/>
    <property type="match status" value="1"/>
</dbReference>
<dbReference type="Gene3D" id="3.20.20.70">
    <property type="entry name" value="Aldolase class I"/>
    <property type="match status" value="1"/>
</dbReference>
<dbReference type="InterPro" id="IPR051943">
    <property type="entry name" value="TRAFAC_Dynamin-like_GTPase"/>
</dbReference>
<organism evidence="5 6">
    <name type="scientific">Ceratopteris richardii</name>
    <name type="common">Triangle waterfern</name>
    <dbReference type="NCBI Taxonomy" id="49495"/>
    <lineage>
        <taxon>Eukaryota</taxon>
        <taxon>Viridiplantae</taxon>
        <taxon>Streptophyta</taxon>
        <taxon>Embryophyta</taxon>
        <taxon>Tracheophyta</taxon>
        <taxon>Polypodiopsida</taxon>
        <taxon>Polypodiidae</taxon>
        <taxon>Polypodiales</taxon>
        <taxon>Pteridineae</taxon>
        <taxon>Pteridaceae</taxon>
        <taxon>Parkerioideae</taxon>
        <taxon>Ceratopteris</taxon>
    </lineage>
</organism>
<dbReference type="InterPro" id="IPR036206">
    <property type="entry name" value="ThiamineP_synth_sf"/>
</dbReference>
<dbReference type="InterPro" id="IPR013785">
    <property type="entry name" value="Aldolase_TIM"/>
</dbReference>
<keyword evidence="1" id="KW-0934">Plastid</keyword>
<keyword evidence="6" id="KW-1185">Reference proteome</keyword>
<evidence type="ECO:0000256" key="1">
    <source>
        <dbReference type="ARBA" id="ARBA00022528"/>
    </source>
</evidence>
<evidence type="ECO:0000313" key="5">
    <source>
        <dbReference type="EMBL" id="KAH7306310.1"/>
    </source>
</evidence>
<evidence type="ECO:0000313" key="6">
    <source>
        <dbReference type="Proteomes" id="UP000825935"/>
    </source>
</evidence>
<dbReference type="OrthoDB" id="422720at2759"/>
<dbReference type="GO" id="GO:0009228">
    <property type="term" value="P:thiamine biosynthetic process"/>
    <property type="evidence" value="ECO:0007669"/>
    <property type="project" value="UniProtKB-KW"/>
</dbReference>
<dbReference type="SUPFAM" id="SSF51391">
    <property type="entry name" value="Thiamin phosphate synthase"/>
    <property type="match status" value="1"/>
</dbReference>
<dbReference type="Gene3D" id="3.40.50.300">
    <property type="entry name" value="P-loop containing nucleotide triphosphate hydrolases"/>
    <property type="match status" value="1"/>
</dbReference>
<feature type="domain" description="G" evidence="3">
    <location>
        <begin position="443"/>
        <end position="575"/>
    </location>
</feature>
<dbReference type="PANTHER" id="PTHR43681">
    <property type="entry name" value="TRANSMEMBRANE GTPASE FZO"/>
    <property type="match status" value="1"/>
</dbReference>
<dbReference type="SUPFAM" id="SSF52540">
    <property type="entry name" value="P-loop containing nucleoside triphosphate hydrolases"/>
    <property type="match status" value="1"/>
</dbReference>
<dbReference type="InterPro" id="IPR006073">
    <property type="entry name" value="GTP-bd"/>
</dbReference>
<dbReference type="GO" id="GO:0005525">
    <property type="term" value="F:GTP binding"/>
    <property type="evidence" value="ECO:0007669"/>
    <property type="project" value="InterPro"/>
</dbReference>
<protein>
    <recommendedName>
        <fullName evidence="7">G domain-containing protein</fullName>
    </recommendedName>
</protein>
<name>A0A8T2S517_CERRI</name>
<dbReference type="CDD" id="cd09912">
    <property type="entry name" value="DLP_2"/>
    <property type="match status" value="1"/>
</dbReference>
<evidence type="ECO:0000256" key="2">
    <source>
        <dbReference type="SAM" id="MobiDB-lite"/>
    </source>
</evidence>
<sequence length="995" mass="109667">MEGVCCPTIPKVWHEDCYRMHQTRLQGIPCSIKVLATRNEHLICPSLARRKGSYNYNSIRRWNLIPVHANGAAEFPTLTEQQTMSRDPLPSSQEKTMVTPGMPEAADRGPAQVSKKPDIEKESALKGIFPAGLHRPEVRLPGLVMMVQVLDVLGSSTNGFLDKLDSAIAAGFTMVVLEAGGSDGDDESSSGARLYEAARLLKATLRGRVELLVADRVDITAAAGVSGVLLSDDSLPVVVARSMLQNVSPQAQVLPLVGRRVSTAEMALLATASEGADFLILQGLGRSDAKTMIDKIKEKISIPIFIHQSGGLENCEEDYPLLKEGANGLTFNSMDLRNIPLKDVHGLVSSLLGVMSSIFNRRSSSVSRSSSSADLEQPDIGITTNFITHESSPLDLEFKAILEEERSLLTSMINLLKEASPEMEEVSLLVDAVVQLDDPFLLMVVGEFNSGKSSVINALLGKRYLPEGVLPTTNEIALLKYASGGSNDKERSERHPDGHFMYYLPAELLKEINLVDTPGTNVILKRQQRLTEEFVPRADLVLFVLSADRPFTESEMEFVKYIMQWDKRVVFLLNKSDIFSDEKELAEVVKFVKDNVQQVLSVEQATIYAVSARRAFQAKDEVGIDNGNLAAEKLLENRSWNLSGFKDFEKFIADFLGGSSDAGAERRRLKLATPLGIALTLLEACNMQVIEQAKKANADLEFLKDMLLQVDTHQKVMEKMSNTEREQLSALINEAKGRAERFVDSILRLSNVDAAASYLLGGDRQGILPVEGSFDAQVMGSTQNDLQSIIERHYKKLAEFRAEKLAHYREFLRTKWPDLEEYRRGKDTNVSMQVELKSQSLAVLEGFDTQAAKIVLEKELKDVMFTTFGGLGTAGLSASVLTSILPSTVEDLIALVVCSAGGFVGVWSFPNRKEKVKRKVAKVADSFAKQLDDAISSESGQSVDELRQDISELIEPYLQAAETEVRRVDGLREGISQAKSKIERLRLQVQNLGVP</sequence>
<evidence type="ECO:0000259" key="4">
    <source>
        <dbReference type="Pfam" id="PF02581"/>
    </source>
</evidence>
<dbReference type="OMA" id="HFWEDVQ"/>
<accession>A0A8T2S517</accession>
<dbReference type="Proteomes" id="UP000825935">
    <property type="component" value="Chromosome 22"/>
</dbReference>
<dbReference type="EMBL" id="CM035427">
    <property type="protein sequence ID" value="KAH7306310.1"/>
    <property type="molecule type" value="Genomic_DNA"/>
</dbReference>
<evidence type="ECO:0008006" key="7">
    <source>
        <dbReference type="Google" id="ProtNLM"/>
    </source>
</evidence>
<reference evidence="5" key="1">
    <citation type="submission" date="2021-08" db="EMBL/GenBank/DDBJ databases">
        <title>WGS assembly of Ceratopteris richardii.</title>
        <authorList>
            <person name="Marchant D.B."/>
            <person name="Chen G."/>
            <person name="Jenkins J."/>
            <person name="Shu S."/>
            <person name="Leebens-Mack J."/>
            <person name="Grimwood J."/>
            <person name="Schmutz J."/>
            <person name="Soltis P."/>
            <person name="Soltis D."/>
            <person name="Chen Z.-H."/>
        </authorList>
    </citation>
    <scope>NUCLEOTIDE SEQUENCE</scope>
    <source>
        <strain evidence="5">Whitten #5841</strain>
        <tissue evidence="5">Leaf</tissue>
    </source>
</reference>
<dbReference type="GO" id="GO:0031969">
    <property type="term" value="C:chloroplast membrane"/>
    <property type="evidence" value="ECO:0007669"/>
    <property type="project" value="TreeGrafter"/>
</dbReference>
<keyword evidence="1" id="KW-0150">Chloroplast</keyword>
<dbReference type="GO" id="GO:0010027">
    <property type="term" value="P:thylakoid membrane organization"/>
    <property type="evidence" value="ECO:0007669"/>
    <property type="project" value="TreeGrafter"/>
</dbReference>
<dbReference type="AlphaFoldDB" id="A0A8T2S517"/>
<feature type="domain" description="Thiamine phosphate synthase/TenI" evidence="4">
    <location>
        <begin position="158"/>
        <end position="280"/>
    </location>
</feature>
<dbReference type="Pfam" id="PF02581">
    <property type="entry name" value="TMP-TENI"/>
    <property type="match status" value="1"/>
</dbReference>
<feature type="compositionally biased region" description="Polar residues" evidence="2">
    <location>
        <begin position="81"/>
        <end position="96"/>
    </location>
</feature>
<comment type="caution">
    <text evidence="5">The sequence shown here is derived from an EMBL/GenBank/DDBJ whole genome shotgun (WGS) entry which is preliminary data.</text>
</comment>
<feature type="region of interest" description="Disordered" evidence="2">
    <location>
        <begin position="81"/>
        <end position="117"/>
    </location>
</feature>
<proteinExistence type="predicted"/>